<dbReference type="EMBL" id="JBDNCH010000002">
    <property type="protein sequence ID" value="MEN9060556.1"/>
    <property type="molecule type" value="Genomic_DNA"/>
</dbReference>
<dbReference type="PRINTS" id="PR01805">
    <property type="entry name" value="VACJLIPOPROT"/>
</dbReference>
<comment type="similarity">
    <text evidence="1">Belongs to the MlaA family.</text>
</comment>
<evidence type="ECO:0000256" key="2">
    <source>
        <dbReference type="ARBA" id="ARBA00022729"/>
    </source>
</evidence>
<gene>
    <name evidence="3" type="ORF">ABFB10_05425</name>
</gene>
<dbReference type="GO" id="GO:0120010">
    <property type="term" value="P:intermembrane phospholipid transfer"/>
    <property type="evidence" value="ECO:0007669"/>
    <property type="project" value="TreeGrafter"/>
</dbReference>
<evidence type="ECO:0000256" key="1">
    <source>
        <dbReference type="ARBA" id="ARBA00010634"/>
    </source>
</evidence>
<accession>A0AAW9SKQ0</accession>
<comment type="caution">
    <text evidence="3">The sequence shown here is derived from an EMBL/GenBank/DDBJ whole genome shotgun (WGS) entry which is preliminary data.</text>
</comment>
<dbReference type="InterPro" id="IPR007428">
    <property type="entry name" value="MlaA"/>
</dbReference>
<keyword evidence="2" id="KW-0732">Signal</keyword>
<name>A0AAW9SKQ0_9RHOB</name>
<dbReference type="GO" id="GO:0016020">
    <property type="term" value="C:membrane"/>
    <property type="evidence" value="ECO:0007669"/>
    <property type="project" value="InterPro"/>
</dbReference>
<organism evidence="3 4">
    <name type="scientific">Ponticoccus litoralis</name>
    <dbReference type="NCBI Taxonomy" id="422297"/>
    <lineage>
        <taxon>Bacteria</taxon>
        <taxon>Pseudomonadati</taxon>
        <taxon>Pseudomonadota</taxon>
        <taxon>Alphaproteobacteria</taxon>
        <taxon>Rhodobacterales</taxon>
        <taxon>Roseobacteraceae</taxon>
        <taxon>Ponticoccus</taxon>
    </lineage>
</organism>
<evidence type="ECO:0000313" key="4">
    <source>
        <dbReference type="Proteomes" id="UP001428774"/>
    </source>
</evidence>
<proteinExistence type="inferred from homology"/>
<keyword evidence="3" id="KW-0449">Lipoprotein</keyword>
<keyword evidence="4" id="KW-1185">Reference proteome</keyword>
<reference evidence="3 4" key="1">
    <citation type="submission" date="2024-05" db="EMBL/GenBank/DDBJ databases">
        <title>Genome sequence of Ponticoccus litoralis KCCM 90028.</title>
        <authorList>
            <person name="Kim J.M."/>
            <person name="Lee J.K."/>
            <person name="Choi B.J."/>
            <person name="Bayburt H."/>
            <person name="Baek J.H."/>
            <person name="Jeon C.O."/>
        </authorList>
    </citation>
    <scope>NUCLEOTIDE SEQUENCE [LARGE SCALE GENOMIC DNA]</scope>
    <source>
        <strain evidence="3 4">KCCM 90028</strain>
    </source>
</reference>
<dbReference type="AlphaFoldDB" id="A0AAW9SKQ0"/>
<protein>
    <submittedName>
        <fullName evidence="3">VacJ family lipoprotein</fullName>
    </submittedName>
</protein>
<sequence length="238" mass="25517">MTGMVAGCSLPGPGDIPADGVYDPYEASNRRTHAFNRAVDERFLKGTGGGYSRTVPDEVQQGISNFAETVSLPQTVVNQVLQGRLGAASKSTLRFSANVLMGFGGLADVATEMGLPENGTDFGETLSVWGVPEGAYLELPVLGPSTERDAIGRFADLFLDPVSYLVPAPERYIGTAARTLEMVGDRGQYSDTVDSVLYESADSYDQVKLIYMQNRRFELGQEAPGNEIDPTAIDVSGF</sequence>
<dbReference type="PANTHER" id="PTHR30035:SF3">
    <property type="entry name" value="INTERMEMBRANE PHOSPHOLIPID TRANSPORT SYSTEM LIPOPROTEIN MLAA"/>
    <property type="match status" value="1"/>
</dbReference>
<dbReference type="PANTHER" id="PTHR30035">
    <property type="entry name" value="LIPOPROTEIN VACJ-RELATED"/>
    <property type="match status" value="1"/>
</dbReference>
<evidence type="ECO:0000313" key="3">
    <source>
        <dbReference type="EMBL" id="MEN9060556.1"/>
    </source>
</evidence>
<dbReference type="Proteomes" id="UP001428774">
    <property type="component" value="Unassembled WGS sequence"/>
</dbReference>
<dbReference type="Pfam" id="PF04333">
    <property type="entry name" value="MlaA"/>
    <property type="match status" value="1"/>
</dbReference>
<dbReference type="RefSeq" id="WP_347165729.1">
    <property type="nucleotide sequence ID" value="NZ_JBDNCH010000002.1"/>
</dbReference>